<dbReference type="RefSeq" id="WP_218596588.1">
    <property type="nucleotide sequence ID" value="NZ_JADQDF010000002.1"/>
</dbReference>
<evidence type="ECO:0000313" key="1">
    <source>
        <dbReference type="EMBL" id="MBW0132492.1"/>
    </source>
</evidence>
<sequence length="120" mass="13054">MASPAPRPTAAPVPPDADPVAIRACLPAEVAAVFDAEWEHVLEAAKRSKDLAGVRDLLQNWRHHAYQELREPGAYFRVLATAARTQATRRAPQGSVDEAEMRARIDARLAEAGLDDSGCR</sequence>
<dbReference type="InterPro" id="IPR046214">
    <property type="entry name" value="DUF6247"/>
</dbReference>
<organism evidence="1 2">
    <name type="scientific">Pseudonocardia oceani</name>
    <dbReference type="NCBI Taxonomy" id="2792013"/>
    <lineage>
        <taxon>Bacteria</taxon>
        <taxon>Bacillati</taxon>
        <taxon>Actinomycetota</taxon>
        <taxon>Actinomycetes</taxon>
        <taxon>Pseudonocardiales</taxon>
        <taxon>Pseudonocardiaceae</taxon>
        <taxon>Pseudonocardia</taxon>
    </lineage>
</organism>
<reference evidence="1 2" key="1">
    <citation type="submission" date="2020-11" db="EMBL/GenBank/DDBJ databases">
        <title>Pseudonocardia abyssalis sp. nov. and Pseudonocardia oceani sp. nov., description and phylogenomic analysis of two novel actinomycetes isolated from the deep Southern Ocean.</title>
        <authorList>
            <person name="Parra J."/>
        </authorList>
    </citation>
    <scope>NUCLEOTIDE SEQUENCE [LARGE SCALE GENOMIC DNA]</scope>
    <source>
        <strain evidence="2">KRD185</strain>
    </source>
</reference>
<gene>
    <name evidence="1" type="ORF">I4I82_33130</name>
</gene>
<comment type="caution">
    <text evidence="1">The sequence shown here is derived from an EMBL/GenBank/DDBJ whole genome shotgun (WGS) entry which is preliminary data.</text>
</comment>
<accession>A0ABS6UJR9</accession>
<keyword evidence="2" id="KW-1185">Reference proteome</keyword>
<evidence type="ECO:0000313" key="2">
    <source>
        <dbReference type="Proteomes" id="UP000694300"/>
    </source>
</evidence>
<proteinExistence type="predicted"/>
<name>A0ABS6UJR9_9PSEU</name>
<dbReference type="Proteomes" id="UP000694300">
    <property type="component" value="Unassembled WGS sequence"/>
</dbReference>
<dbReference type="EMBL" id="JADQDF010000002">
    <property type="protein sequence ID" value="MBW0132492.1"/>
    <property type="molecule type" value="Genomic_DNA"/>
</dbReference>
<dbReference type="Pfam" id="PF19760">
    <property type="entry name" value="DUF6247"/>
    <property type="match status" value="1"/>
</dbReference>
<protein>
    <submittedName>
        <fullName evidence="1">Uncharacterized protein</fullName>
    </submittedName>
</protein>